<dbReference type="Proteomes" id="UP000818603">
    <property type="component" value="Unassembled WGS sequence"/>
</dbReference>
<comment type="caution">
    <text evidence="1">The sequence shown here is derived from an EMBL/GenBank/DDBJ whole genome shotgun (WGS) entry which is preliminary data.</text>
</comment>
<evidence type="ECO:0000313" key="4">
    <source>
        <dbReference type="Proteomes" id="UP000818603"/>
    </source>
</evidence>
<organism evidence="1 3">
    <name type="scientific">Aquisalinus luteolus</name>
    <dbReference type="NCBI Taxonomy" id="1566827"/>
    <lineage>
        <taxon>Bacteria</taxon>
        <taxon>Pseudomonadati</taxon>
        <taxon>Pseudomonadota</taxon>
        <taxon>Alphaproteobacteria</taxon>
        <taxon>Parvularculales</taxon>
        <taxon>Parvularculaceae</taxon>
        <taxon>Aquisalinus</taxon>
    </lineage>
</organism>
<evidence type="ECO:0000313" key="2">
    <source>
        <dbReference type="EMBL" id="NHK27613.1"/>
    </source>
</evidence>
<proteinExistence type="predicted"/>
<reference evidence="1" key="1">
    <citation type="journal article" date="2014" name="Int. J. Syst. Evol. Microbiol.">
        <title>Complete genome sequence of Corynebacterium casei LMG S-19264T (=DSM 44701T), isolated from a smear-ripened cheese.</title>
        <authorList>
            <consortium name="US DOE Joint Genome Institute (JGI-PGF)"/>
            <person name="Walter F."/>
            <person name="Albersmeier A."/>
            <person name="Kalinowski J."/>
            <person name="Ruckert C."/>
        </authorList>
    </citation>
    <scope>NUCLEOTIDE SEQUENCE</scope>
    <source>
        <strain evidence="1">CGMCC 1.14984</strain>
    </source>
</reference>
<reference evidence="1" key="3">
    <citation type="submission" date="2020-09" db="EMBL/GenBank/DDBJ databases">
        <authorList>
            <person name="Sun Q."/>
            <person name="Zhou Y."/>
        </authorList>
    </citation>
    <scope>NUCLEOTIDE SEQUENCE</scope>
    <source>
        <strain evidence="1">CGMCC 1.14984</strain>
    </source>
</reference>
<dbReference type="RefSeq" id="WP_155138705.1">
    <property type="nucleotide sequence ID" value="NZ_BMGZ01000001.1"/>
</dbReference>
<evidence type="ECO:0000313" key="1">
    <source>
        <dbReference type="EMBL" id="GGH95966.1"/>
    </source>
</evidence>
<accession>A0A8J3A3E3</accession>
<dbReference type="AlphaFoldDB" id="A0A8J3A3E3"/>
<reference evidence="2 4" key="2">
    <citation type="submission" date="2020-02" db="EMBL/GenBank/DDBJ databases">
        <title>Genome sequence of Parvularcula flava strain NH6-79.</title>
        <authorList>
            <person name="Abdul Karim M.H."/>
            <person name="Lam M.Q."/>
            <person name="Chen S.J."/>
            <person name="Yahya A."/>
            <person name="Shahir S."/>
            <person name="Shamsir M.S."/>
            <person name="Chong C.S."/>
        </authorList>
    </citation>
    <scope>NUCLEOTIDE SEQUENCE [LARGE SCALE GENOMIC DNA]</scope>
    <source>
        <strain evidence="2 4">NH6-79</strain>
    </source>
</reference>
<gene>
    <name evidence="2" type="ORF">FF098_006835</name>
    <name evidence="1" type="ORF">GCM10011355_13760</name>
</gene>
<dbReference type="Proteomes" id="UP000621856">
    <property type="component" value="Unassembled WGS sequence"/>
</dbReference>
<dbReference type="EMBL" id="VCJR02000001">
    <property type="protein sequence ID" value="NHK27613.1"/>
    <property type="molecule type" value="Genomic_DNA"/>
</dbReference>
<dbReference type="EMBL" id="BMGZ01000001">
    <property type="protein sequence ID" value="GGH95966.1"/>
    <property type="molecule type" value="Genomic_DNA"/>
</dbReference>
<evidence type="ECO:0000313" key="3">
    <source>
        <dbReference type="Proteomes" id="UP000621856"/>
    </source>
</evidence>
<name>A0A8J3A3E3_9PROT</name>
<sequence length="111" mass="12786">MSGVDFSNYENLPEPYLGRYQEAHDRAVHALEEIAATLPDKQFVDRSARMKGAFQLAQAWCFRVECLASEAQAWPQPASATERWCDKFAKCMIEMREVFAEFNGRERPTVH</sequence>
<protein>
    <submittedName>
        <fullName evidence="1">Uncharacterized protein</fullName>
    </submittedName>
</protein>
<keyword evidence="4" id="KW-1185">Reference proteome</keyword>